<gene>
    <name evidence="2" type="ORF">BK673_14810</name>
</gene>
<dbReference type="EMBL" id="MOBZ01000013">
    <property type="protein sequence ID" value="ROO07822.1"/>
    <property type="molecule type" value="Genomic_DNA"/>
</dbReference>
<feature type="domain" description="DUF4123" evidence="1">
    <location>
        <begin position="19"/>
        <end position="133"/>
    </location>
</feature>
<dbReference type="RefSeq" id="WP_123594105.1">
    <property type="nucleotide sequence ID" value="NZ_MOBZ01000013.1"/>
</dbReference>
<dbReference type="Pfam" id="PF13503">
    <property type="entry name" value="DUF4123"/>
    <property type="match status" value="1"/>
</dbReference>
<dbReference type="AlphaFoldDB" id="A0A423P3J8"/>
<reference evidence="2 3" key="1">
    <citation type="submission" date="2016-10" db="EMBL/GenBank/DDBJ databases">
        <title>Comparative genome analysis of multiple Pseudomonas spp. focuses on biocontrol and plant growth promoting traits.</title>
        <authorList>
            <person name="Tao X.-Y."/>
            <person name="Taylor C.G."/>
        </authorList>
    </citation>
    <scope>NUCLEOTIDE SEQUENCE [LARGE SCALE GENOMIC DNA]</scope>
    <source>
        <strain evidence="2 3">36G2</strain>
    </source>
</reference>
<evidence type="ECO:0000313" key="3">
    <source>
        <dbReference type="Proteomes" id="UP000283619"/>
    </source>
</evidence>
<accession>A0A423P3J8</accession>
<dbReference type="InterPro" id="IPR025391">
    <property type="entry name" value="DUF4123"/>
</dbReference>
<dbReference type="Proteomes" id="UP000283619">
    <property type="component" value="Unassembled WGS sequence"/>
</dbReference>
<proteinExistence type="predicted"/>
<comment type="caution">
    <text evidence="2">The sequence shown here is derived from an EMBL/GenBank/DDBJ whole genome shotgun (WGS) entry which is preliminary data.</text>
</comment>
<protein>
    <recommendedName>
        <fullName evidence="1">DUF4123 domain-containing protein</fullName>
    </recommendedName>
</protein>
<evidence type="ECO:0000259" key="1">
    <source>
        <dbReference type="Pfam" id="PF13503"/>
    </source>
</evidence>
<evidence type="ECO:0000313" key="2">
    <source>
        <dbReference type="EMBL" id="ROO07822.1"/>
    </source>
</evidence>
<sequence>MSGLTSFPEGLPWGEQQAFLLLDGATISDLPQRLKQLNPTASTLALYDQPPFSALRDVSPLLVAIKQPDDPLAQFYLHSAQQEWGVLLFSAAPLHSVAEHLRKLITVELPSGPTVLLRLADAAVAQALFASADQSLFGPLTCVVTADVVNDLWRLQRPRQTQNPELAVPYRLSPEQDVALDQVDRRRTLLELDAHLLRYFSERHSGESLAQRWGVLDQLETQASALGLGGPSALFYYANVVFWLGSSEFEQHPQIHHLLHTPSLQSPGERVALAAALAHQWAAERGRS</sequence>
<organism evidence="2 3">
    <name type="scientific">Pseudomonas fluorescens</name>
    <dbReference type="NCBI Taxonomy" id="294"/>
    <lineage>
        <taxon>Bacteria</taxon>
        <taxon>Pseudomonadati</taxon>
        <taxon>Pseudomonadota</taxon>
        <taxon>Gammaproteobacteria</taxon>
        <taxon>Pseudomonadales</taxon>
        <taxon>Pseudomonadaceae</taxon>
        <taxon>Pseudomonas</taxon>
    </lineage>
</organism>
<name>A0A423P3J8_PSEFL</name>